<dbReference type="SUPFAM" id="SSF53448">
    <property type="entry name" value="Nucleotide-diphospho-sugar transferases"/>
    <property type="match status" value="1"/>
</dbReference>
<reference evidence="1 2" key="1">
    <citation type="submission" date="2016-10" db="EMBL/GenBank/DDBJ databases">
        <authorList>
            <person name="de Groot N.N."/>
        </authorList>
    </citation>
    <scope>NUCLEOTIDE SEQUENCE [LARGE SCALE GENOMIC DNA]</scope>
    <source>
        <strain evidence="1 2">DSM 21668</strain>
    </source>
</reference>
<evidence type="ECO:0000313" key="2">
    <source>
        <dbReference type="Proteomes" id="UP000198901"/>
    </source>
</evidence>
<evidence type="ECO:0000313" key="1">
    <source>
        <dbReference type="EMBL" id="SDM08356.1"/>
    </source>
</evidence>
<dbReference type="Gene3D" id="3.90.550.10">
    <property type="entry name" value="Spore Coat Polysaccharide Biosynthesis Protein SpsA, Chain A"/>
    <property type="match status" value="1"/>
</dbReference>
<accession>A0A1G9QBD8</accession>
<keyword evidence="2" id="KW-1185">Reference proteome</keyword>
<dbReference type="RefSeq" id="WP_093202536.1">
    <property type="nucleotide sequence ID" value="NZ_FNGS01000004.1"/>
</dbReference>
<dbReference type="Proteomes" id="UP000198901">
    <property type="component" value="Unassembled WGS sequence"/>
</dbReference>
<organism evidence="1 2">
    <name type="scientific">Siphonobacter aquaeclarae</name>
    <dbReference type="NCBI Taxonomy" id="563176"/>
    <lineage>
        <taxon>Bacteria</taxon>
        <taxon>Pseudomonadati</taxon>
        <taxon>Bacteroidota</taxon>
        <taxon>Cytophagia</taxon>
        <taxon>Cytophagales</taxon>
        <taxon>Cytophagaceae</taxon>
        <taxon>Siphonobacter</taxon>
    </lineage>
</organism>
<dbReference type="AlphaFoldDB" id="A0A1G9QBD8"/>
<proteinExistence type="predicted"/>
<dbReference type="STRING" id="563176.SAMN04488090_2554"/>
<gene>
    <name evidence="1" type="ORF">SAMN04488090_2554</name>
</gene>
<name>A0A1G9QBD8_9BACT</name>
<dbReference type="EMBL" id="FNGS01000004">
    <property type="protein sequence ID" value="SDM08356.1"/>
    <property type="molecule type" value="Genomic_DNA"/>
</dbReference>
<evidence type="ECO:0008006" key="3">
    <source>
        <dbReference type="Google" id="ProtNLM"/>
    </source>
</evidence>
<dbReference type="OrthoDB" id="695971at2"/>
<dbReference type="InterPro" id="IPR029044">
    <property type="entry name" value="Nucleotide-diphossugar_trans"/>
</dbReference>
<sequence>MKWFFAFRQGNDFSAAYIELLKVAVTSALQNTTLEPWFVYDGEPDSLVSWMEERGVRVVYHRSFLYRHLEQIARKKGDINYLVIGSGAFLRVEIPLITARLGLQDEFVLYTDIDVLFLEEVVPELEKLRPGYFAVSPEAEKDDFRNVNTGVMLMNLPALRRAHAGFEKFIIRKLDKLVRISWDQGAYKLYFRKGVFRRPLWDPLPIRFNWKPYWEDDGQSPKIIHFHGPKPQHRALYALPDAQRRLGCLYGFMNEQYRSRCREWDRYHQEITGRPETSSSGQ</sequence>
<protein>
    <recommendedName>
        <fullName evidence="3">Glycosyl transferase family 8</fullName>
    </recommendedName>
</protein>